<name>A0A7S8IEN8_9CHLR</name>
<protein>
    <recommendedName>
        <fullName evidence="3">STAS domain-containing protein</fullName>
    </recommendedName>
</protein>
<proteinExistence type="predicted"/>
<gene>
    <name evidence="1" type="ORF">G4Y79_24295</name>
</gene>
<evidence type="ECO:0000313" key="1">
    <source>
        <dbReference type="EMBL" id="QPC82767.1"/>
    </source>
</evidence>
<dbReference type="RefSeq" id="WP_195170836.1">
    <property type="nucleotide sequence ID" value="NZ_CP062983.1"/>
</dbReference>
<dbReference type="EMBL" id="CP062983">
    <property type="protein sequence ID" value="QPC82767.1"/>
    <property type="molecule type" value="Genomic_DNA"/>
</dbReference>
<dbReference type="Proteomes" id="UP000594468">
    <property type="component" value="Chromosome"/>
</dbReference>
<sequence length="132" mass="14987">MPVKVRRHAELPLIIATLTGDVIIDDVMEMFRRSAELFKPEDALVYRITHVKDATSTFSDMLQVIQSATQQEAASTSDRRVQAILVGTSSWITFVRNALQKRGVNIPLFESIDMAMEFVYLQLEETEARKAQ</sequence>
<keyword evidence="2" id="KW-1185">Reference proteome</keyword>
<accession>A0A7S8IEN8</accession>
<evidence type="ECO:0008006" key="3">
    <source>
        <dbReference type="Google" id="ProtNLM"/>
    </source>
</evidence>
<evidence type="ECO:0000313" key="2">
    <source>
        <dbReference type="Proteomes" id="UP000594468"/>
    </source>
</evidence>
<dbReference type="AlphaFoldDB" id="A0A7S8IEN8"/>
<reference evidence="1 2" key="1">
    <citation type="submission" date="2020-02" db="EMBL/GenBank/DDBJ databases">
        <authorList>
            <person name="Zheng R.K."/>
            <person name="Sun C.M."/>
        </authorList>
    </citation>
    <scope>NUCLEOTIDE SEQUENCE [LARGE SCALE GENOMIC DNA]</scope>
    <source>
        <strain evidence="2">rifampicinis</strain>
    </source>
</reference>
<organism evidence="1 2">
    <name type="scientific">Phototrophicus methaneseepsis</name>
    <dbReference type="NCBI Taxonomy" id="2710758"/>
    <lineage>
        <taxon>Bacteria</taxon>
        <taxon>Bacillati</taxon>
        <taxon>Chloroflexota</taxon>
        <taxon>Candidatus Thermofontia</taxon>
        <taxon>Phototrophicales</taxon>
        <taxon>Phototrophicaceae</taxon>
        <taxon>Phototrophicus</taxon>
    </lineage>
</organism>
<dbReference type="KEGG" id="pmet:G4Y79_24295"/>